<dbReference type="AlphaFoldDB" id="A0A3P7WTP1"/>
<gene>
    <name evidence="1" type="ORF">SMRZ_LOCUS3187</name>
</gene>
<proteinExistence type="predicted"/>
<protein>
    <submittedName>
        <fullName evidence="1">Uncharacterized protein</fullName>
    </submittedName>
</protein>
<dbReference type="EMBL" id="UZAI01000889">
    <property type="protein sequence ID" value="VDO57319.1"/>
    <property type="molecule type" value="Genomic_DNA"/>
</dbReference>
<sequence length="40" mass="4324">MSDGDSNTLISFFTISFGCRLADFLEYGDNVVGNSLDSNT</sequence>
<evidence type="ECO:0000313" key="1">
    <source>
        <dbReference type="EMBL" id="VDO57319.1"/>
    </source>
</evidence>
<evidence type="ECO:0000313" key="2">
    <source>
        <dbReference type="Proteomes" id="UP000277204"/>
    </source>
</evidence>
<keyword evidence="2" id="KW-1185">Reference proteome</keyword>
<name>A0A3P7WTP1_9TREM</name>
<accession>A0A3P7WTP1</accession>
<reference evidence="1 2" key="1">
    <citation type="submission" date="2018-11" db="EMBL/GenBank/DDBJ databases">
        <authorList>
            <consortium name="Pathogen Informatics"/>
        </authorList>
    </citation>
    <scope>NUCLEOTIDE SEQUENCE [LARGE SCALE GENOMIC DNA]</scope>
    <source>
        <strain evidence="1 2">Zambia</strain>
    </source>
</reference>
<dbReference type="Proteomes" id="UP000277204">
    <property type="component" value="Unassembled WGS sequence"/>
</dbReference>
<organism evidence="1 2">
    <name type="scientific">Schistosoma margrebowiei</name>
    <dbReference type="NCBI Taxonomy" id="48269"/>
    <lineage>
        <taxon>Eukaryota</taxon>
        <taxon>Metazoa</taxon>
        <taxon>Spiralia</taxon>
        <taxon>Lophotrochozoa</taxon>
        <taxon>Platyhelminthes</taxon>
        <taxon>Trematoda</taxon>
        <taxon>Digenea</taxon>
        <taxon>Strigeidida</taxon>
        <taxon>Schistosomatoidea</taxon>
        <taxon>Schistosomatidae</taxon>
        <taxon>Schistosoma</taxon>
    </lineage>
</organism>